<evidence type="ECO:0000313" key="3">
    <source>
        <dbReference type="Proteomes" id="UP001305414"/>
    </source>
</evidence>
<evidence type="ECO:0000313" key="2">
    <source>
        <dbReference type="EMBL" id="KAK5635513.1"/>
    </source>
</evidence>
<accession>A0AAN7ZDZ9</accession>
<keyword evidence="3" id="KW-1185">Reference proteome</keyword>
<feature type="region of interest" description="Disordered" evidence="1">
    <location>
        <begin position="29"/>
        <end position="48"/>
    </location>
</feature>
<gene>
    <name evidence="2" type="ORF">RRF57_011225</name>
</gene>
<comment type="caution">
    <text evidence="2">The sequence shown here is derived from an EMBL/GenBank/DDBJ whole genome shotgun (WGS) entry which is preliminary data.</text>
</comment>
<dbReference type="AlphaFoldDB" id="A0AAN7ZDZ9"/>
<evidence type="ECO:0000256" key="1">
    <source>
        <dbReference type="SAM" id="MobiDB-lite"/>
    </source>
</evidence>
<reference evidence="2 3" key="1">
    <citation type="submission" date="2023-10" db="EMBL/GenBank/DDBJ databases">
        <title>Draft genome sequence of Xylaria bambusicola isolate GMP-LS, the root and basal stem rot pathogen of sugarcane in Indonesia.</title>
        <authorList>
            <person name="Selvaraj P."/>
            <person name="Muralishankar V."/>
            <person name="Muruganantham S."/>
            <person name="Sp S."/>
            <person name="Haryani S."/>
            <person name="Lau K.J.X."/>
            <person name="Naqvi N.I."/>
        </authorList>
    </citation>
    <scope>NUCLEOTIDE SEQUENCE [LARGE SCALE GENOMIC DNA]</scope>
    <source>
        <strain evidence="2">GMP-LS</strain>
    </source>
</reference>
<name>A0AAN7ZDZ9_9PEZI</name>
<sequence length="67" mass="7519">MDGGGEEPRYGPRIYRQRRVRDRILDELDVVHPPPNDSASHGGKENHPIDEANLLETTLTPTIIGFV</sequence>
<proteinExistence type="predicted"/>
<organism evidence="2 3">
    <name type="scientific">Xylaria bambusicola</name>
    <dbReference type="NCBI Taxonomy" id="326684"/>
    <lineage>
        <taxon>Eukaryota</taxon>
        <taxon>Fungi</taxon>
        <taxon>Dikarya</taxon>
        <taxon>Ascomycota</taxon>
        <taxon>Pezizomycotina</taxon>
        <taxon>Sordariomycetes</taxon>
        <taxon>Xylariomycetidae</taxon>
        <taxon>Xylariales</taxon>
        <taxon>Xylariaceae</taxon>
        <taxon>Xylaria</taxon>
    </lineage>
</organism>
<dbReference type="EMBL" id="JAWHQM010000054">
    <property type="protein sequence ID" value="KAK5635513.1"/>
    <property type="molecule type" value="Genomic_DNA"/>
</dbReference>
<protein>
    <submittedName>
        <fullName evidence="2">Uncharacterized protein</fullName>
    </submittedName>
</protein>
<dbReference type="Proteomes" id="UP001305414">
    <property type="component" value="Unassembled WGS sequence"/>
</dbReference>